<dbReference type="Gene3D" id="3.40.50.880">
    <property type="match status" value="1"/>
</dbReference>
<sequence>MTELNINESGLDRLNGKAILGVCASGVAAEARFAVDPDYKQRLEAAGAVVNQAYYEQLSADLLSQHDLVYLVGFPKTDSPEYISLVERETKPLLRAFVEQGGGLLVFVDDHYGRLFEPLNRFLADFQAEVLCEPLFEKNSANNGKLPTSPEIATLRTTALNFRHPVLDGVHEIVVPNAWQAGVWPLRLDAGWEILASGEATVESRVLWQEQVATFRQSPPFCASRRVGAGRLAIFSAHSTFFLGNGMHRRWDGHFFAEAQNDRFLANLLVWLAEESTRKQATASLTLIDENQTMDWFTSVPPEKQPMTWPAHKGMVGLRSSLSGGSHSVAELCRAAKDAGFSWVVFAEKEEEFPDANWPRLVAECEAESSETFSALPGVDFLARNDFDNRGIVILPRFWPRKLENRRFIIQMIEEGGGFLVFSQPSAAHIPAWNNGGFQGMEIITYSGEGEVIGKAFDLYEKLQAHDWFQAPIARYHVTTPGQIAALAVRKGLFHTYAAAPSPGQVRDSLPKIEGMEYQELFVSSGPLIEQFWMEGPGMIKDIWEGRYYAWSLVPDEVMTLHCRVSGPAPIEELQIWDDDRVCAAQHPRQAVVDFALPRVNDRRCRSYRLVARDGEGGEAWSTARRVRGSRFQAHGGGDRMNTYGSHYFPHPRGEFTLLGERCSASATMLFGLGWRQHQLNIYPPVATVDFHPEGGEWGAPAGRVERVHLNPVIQTTEGSEIERPLESRLGFDFASHEAAVLHDGIHHFEDVNYTAALDGYIPYARPHLEKCSPGVARYGETRLIDAEMSYRFGRWRPEGGPVVMRMDVKVTAKRDLEIASCDGLSLRILALETDLDRFVSSLHLLAPGSERRSMDYPEAFSLLPLGGQGYVAASEQPYGSFGIYQVAGAPFTARAGKVSGHCELEVGWQLETGARFAKGYTWSASLLLVITGTPKGGDYFHRLHEALADGEGRWTFTRGTRADAGAYPVRVAATDYAVAFQRVASPQLNECGVGELLEVSGLKDNWSVLAFDRQRGGRPLGCARGVAYWTLPDFDLEAVVGHPVISECEDLEIQVVPRDGGLQIWTHNPTSQLVESGIRTNPAFPALSRFLQTLSLPPGASQETFIPLH</sequence>
<dbReference type="InParanoid" id="A0A146G6Q1"/>
<evidence type="ECO:0000313" key="2">
    <source>
        <dbReference type="Proteomes" id="UP000076023"/>
    </source>
</evidence>
<dbReference type="InterPro" id="IPR029062">
    <property type="entry name" value="Class_I_gatase-like"/>
</dbReference>
<dbReference type="SUPFAM" id="SSF52317">
    <property type="entry name" value="Class I glutamine amidotransferase-like"/>
    <property type="match status" value="1"/>
</dbReference>
<dbReference type="RefSeq" id="WP_075078443.1">
    <property type="nucleotide sequence ID" value="NZ_BDCO01000002.1"/>
</dbReference>
<dbReference type="Proteomes" id="UP000076023">
    <property type="component" value="Unassembled WGS sequence"/>
</dbReference>
<organism evidence="1 2">
    <name type="scientific">Terrimicrobium sacchariphilum</name>
    <dbReference type="NCBI Taxonomy" id="690879"/>
    <lineage>
        <taxon>Bacteria</taxon>
        <taxon>Pseudomonadati</taxon>
        <taxon>Verrucomicrobiota</taxon>
        <taxon>Terrimicrobiia</taxon>
        <taxon>Terrimicrobiales</taxon>
        <taxon>Terrimicrobiaceae</taxon>
        <taxon>Terrimicrobium</taxon>
    </lineage>
</organism>
<reference evidence="2" key="1">
    <citation type="journal article" date="2017" name="Genome Announc.">
        <title>Draft Genome Sequence of Terrimicrobium sacchariphilum NM-5T, a Facultative Anaerobic Soil Bacterium of the Class Spartobacteria.</title>
        <authorList>
            <person name="Qiu Y.L."/>
            <person name="Tourlousse D.M."/>
            <person name="Matsuura N."/>
            <person name="Ohashi A."/>
            <person name="Sekiguchi Y."/>
        </authorList>
    </citation>
    <scope>NUCLEOTIDE SEQUENCE [LARGE SCALE GENOMIC DNA]</scope>
    <source>
        <strain evidence="2">NM-5</strain>
    </source>
</reference>
<comment type="caution">
    <text evidence="1">The sequence shown here is derived from an EMBL/GenBank/DDBJ whole genome shotgun (WGS) entry which is preliminary data.</text>
</comment>
<name>A0A146G6Q1_TERSA</name>
<gene>
    <name evidence="1" type="ORF">TSACC_21013</name>
</gene>
<protein>
    <submittedName>
        <fullName evidence="1">Uncharacterized protein</fullName>
    </submittedName>
</protein>
<accession>A0A146G6Q1</accession>
<dbReference type="STRING" id="690879.TSACC_21013"/>
<proteinExistence type="predicted"/>
<evidence type="ECO:0000313" key="1">
    <source>
        <dbReference type="EMBL" id="GAT32614.1"/>
    </source>
</evidence>
<dbReference type="EMBL" id="BDCO01000002">
    <property type="protein sequence ID" value="GAT32614.1"/>
    <property type="molecule type" value="Genomic_DNA"/>
</dbReference>
<dbReference type="AlphaFoldDB" id="A0A146G6Q1"/>
<keyword evidence="2" id="KW-1185">Reference proteome</keyword>